<dbReference type="InterPro" id="IPR000326">
    <property type="entry name" value="PAP2/HPO"/>
</dbReference>
<dbReference type="InterPro" id="IPR036938">
    <property type="entry name" value="PAP2/HPO_sf"/>
</dbReference>
<evidence type="ECO:0000259" key="2">
    <source>
        <dbReference type="SMART" id="SM00014"/>
    </source>
</evidence>
<dbReference type="Pfam" id="PF01569">
    <property type="entry name" value="PAP2"/>
    <property type="match status" value="1"/>
</dbReference>
<keyword evidence="1" id="KW-1133">Transmembrane helix</keyword>
<evidence type="ECO:0000256" key="1">
    <source>
        <dbReference type="SAM" id="Phobius"/>
    </source>
</evidence>
<dbReference type="Gene3D" id="1.20.144.10">
    <property type="entry name" value="Phosphatidic acid phosphatase type 2/haloperoxidase"/>
    <property type="match status" value="1"/>
</dbReference>
<feature type="transmembrane region" description="Helical" evidence="1">
    <location>
        <begin position="70"/>
        <end position="89"/>
    </location>
</feature>
<dbReference type="SMART" id="SM00014">
    <property type="entry name" value="acidPPc"/>
    <property type="match status" value="1"/>
</dbReference>
<feature type="transmembrane region" description="Helical" evidence="1">
    <location>
        <begin position="191"/>
        <end position="212"/>
    </location>
</feature>
<feature type="transmembrane region" description="Helical" evidence="1">
    <location>
        <begin position="136"/>
        <end position="155"/>
    </location>
</feature>
<feature type="transmembrane region" description="Helical" evidence="1">
    <location>
        <begin position="167"/>
        <end position="185"/>
    </location>
</feature>
<reference evidence="3" key="1">
    <citation type="journal article" date="2020" name="mSystems">
        <title>Genome- and Community-Level Interaction Insights into Carbon Utilization and Element Cycling Functions of Hydrothermarchaeota in Hydrothermal Sediment.</title>
        <authorList>
            <person name="Zhou Z."/>
            <person name="Liu Y."/>
            <person name="Xu W."/>
            <person name="Pan J."/>
            <person name="Luo Z.H."/>
            <person name="Li M."/>
        </authorList>
    </citation>
    <scope>NUCLEOTIDE SEQUENCE [LARGE SCALE GENOMIC DNA]</scope>
    <source>
        <strain evidence="3">SpSt-500</strain>
    </source>
</reference>
<name>A0A832DNZ7_9BACT</name>
<feature type="domain" description="Phosphatidic acid phosphatase type 2/haloperoxidase" evidence="2">
    <location>
        <begin position="96"/>
        <end position="209"/>
    </location>
</feature>
<feature type="transmembrane region" description="Helical" evidence="1">
    <location>
        <begin position="96"/>
        <end position="116"/>
    </location>
</feature>
<protein>
    <submittedName>
        <fullName evidence="3">Phosphatase PAP2 family protein</fullName>
    </submittedName>
</protein>
<feature type="transmembrane region" description="Helical" evidence="1">
    <location>
        <begin position="12"/>
        <end position="33"/>
    </location>
</feature>
<organism evidence="3">
    <name type="scientific">Ignavibacterium album</name>
    <dbReference type="NCBI Taxonomy" id="591197"/>
    <lineage>
        <taxon>Bacteria</taxon>
        <taxon>Pseudomonadati</taxon>
        <taxon>Ignavibacteriota</taxon>
        <taxon>Ignavibacteria</taxon>
        <taxon>Ignavibacteriales</taxon>
        <taxon>Ignavibacteriaceae</taxon>
        <taxon>Ignavibacterium</taxon>
    </lineage>
</organism>
<dbReference type="SUPFAM" id="SSF48317">
    <property type="entry name" value="Acid phosphatase/Vanadium-dependent haloperoxidase"/>
    <property type="match status" value="1"/>
</dbReference>
<evidence type="ECO:0000313" key="3">
    <source>
        <dbReference type="EMBL" id="HGT48606.1"/>
    </source>
</evidence>
<dbReference type="EMBL" id="DSVI01000018">
    <property type="protein sequence ID" value="HGT48606.1"/>
    <property type="molecule type" value="Genomic_DNA"/>
</dbReference>
<comment type="caution">
    <text evidence="3">The sequence shown here is derived from an EMBL/GenBank/DDBJ whole genome shotgun (WGS) entry which is preliminary data.</text>
</comment>
<accession>A0A832DNZ7</accession>
<sequence length="221" mass="24859">MKSKYTERKILIYLFFIGLLFFLLSSFGIFNGISAKVSALLYNSLGYTNRWSKSYGPAWFVNMNGNISSFGSKELVFLISTIFFLYLLVVQRKKEAIKFAFTVMVSLIFIVVVKFINSERETITIKEIYTETLANFPSGHAFIATVLYPSIAYFLSKTAKTLKEKKFFFTSAAAIVLIVGISRVTGSGHTVTEVIAGWSLGLSWFSLIKLTLLSNNFSNQT</sequence>
<gene>
    <name evidence="3" type="ORF">ENS56_11255</name>
</gene>
<proteinExistence type="predicted"/>
<keyword evidence="1" id="KW-0472">Membrane</keyword>
<keyword evidence="1" id="KW-0812">Transmembrane</keyword>
<dbReference type="AlphaFoldDB" id="A0A832DNZ7"/>